<keyword evidence="8" id="KW-0653">Protein transport</keyword>
<dbReference type="AlphaFoldDB" id="A0A914IBF2"/>
<sequence length="510" mass="58372">MGGRSVCEKRKNDKQVLALRRVRTQHITYAIGGTGTIEVIFGNSGSINGISSFYLFSNSDEELDDQKTNEKHKNEESKLVISPASDSFNTASEFSTIEQSPPSPQAQLSPSSSQFQQQPDKLTSILADGSIQIFIRAYEKRGEGINAFIVYKIETKVSNIPGYTKPRFEVWRRFSDFLGLRTKLGEKYQHLGVIVPYAPEKSISTLTKTKLNAGEEHSDLANKRSRLLERFLRRLAVHPRLIVDCDVRDFLSFECDLPKSSNTSTFSGSSVKKMFKSVGDVFSKIAFPMDENDRWFEQVHSQVEELEEMLTRLQSHVDSLVTHRRDLAYSDDHSSKALSMLASCEENTALARVLSKLAETHENLAIVEKHEAEQDAQQLEEVVNEHLQLLAVLKEVFYERVKGWQNWQNQQQTLTRKRETKARLDLTGKADRAAQCKEELKDCENKADQMEKDFLLMSKVIREEYNRLCKQRRADIKKAMLSYLEGLVESEQRALEHWERFGTETKGLDQ</sequence>
<dbReference type="Pfam" id="PF09325">
    <property type="entry name" value="Vps5"/>
    <property type="match status" value="1"/>
</dbReference>
<evidence type="ECO:0000256" key="8">
    <source>
        <dbReference type="ARBA" id="ARBA00022927"/>
    </source>
</evidence>
<accession>A0A914IBF2</accession>
<evidence type="ECO:0000256" key="5">
    <source>
        <dbReference type="ARBA" id="ARBA00022448"/>
    </source>
</evidence>
<evidence type="ECO:0000259" key="13">
    <source>
        <dbReference type="PROSITE" id="PS50195"/>
    </source>
</evidence>
<dbReference type="Pfam" id="PF00787">
    <property type="entry name" value="PX"/>
    <property type="match status" value="1"/>
</dbReference>
<feature type="region of interest" description="Disordered" evidence="12">
    <location>
        <begin position="92"/>
        <end position="115"/>
    </location>
</feature>
<dbReference type="InterPro" id="IPR001683">
    <property type="entry name" value="PX_dom"/>
</dbReference>
<keyword evidence="14" id="KW-1185">Reference proteome</keyword>
<evidence type="ECO:0000256" key="11">
    <source>
        <dbReference type="SAM" id="Coils"/>
    </source>
</evidence>
<dbReference type="PROSITE" id="PS50195">
    <property type="entry name" value="PX"/>
    <property type="match status" value="1"/>
</dbReference>
<keyword evidence="10" id="KW-0472">Membrane</keyword>
<protein>
    <submittedName>
        <fullName evidence="15">PX domain-containing protein</fullName>
    </submittedName>
</protein>
<keyword evidence="9" id="KW-0333">Golgi apparatus</keyword>
<dbReference type="InterPro" id="IPR015404">
    <property type="entry name" value="Vps5_C"/>
</dbReference>
<dbReference type="FunFam" id="1.20.1270.60:FF:000022">
    <property type="entry name" value="Sorting nexin 3 protein"/>
    <property type="match status" value="1"/>
</dbReference>
<evidence type="ECO:0000256" key="6">
    <source>
        <dbReference type="ARBA" id="ARBA00022490"/>
    </source>
</evidence>
<dbReference type="Gene3D" id="3.30.1520.10">
    <property type="entry name" value="Phox-like domain"/>
    <property type="match status" value="1"/>
</dbReference>
<dbReference type="GO" id="GO:0098796">
    <property type="term" value="C:membrane protein complex"/>
    <property type="evidence" value="ECO:0007669"/>
    <property type="project" value="UniProtKB-ARBA"/>
</dbReference>
<proteinExistence type="inferred from homology"/>
<feature type="domain" description="PX" evidence="13">
    <location>
        <begin position="129"/>
        <end position="258"/>
    </location>
</feature>
<dbReference type="GO" id="GO:0005794">
    <property type="term" value="C:Golgi apparatus"/>
    <property type="evidence" value="ECO:0007669"/>
    <property type="project" value="UniProtKB-SubCell"/>
</dbReference>
<comment type="similarity">
    <text evidence="4">Belongs to the sorting nexin family.</text>
</comment>
<dbReference type="Proteomes" id="UP000887572">
    <property type="component" value="Unplaced"/>
</dbReference>
<feature type="compositionally biased region" description="Low complexity" evidence="12">
    <location>
        <begin position="105"/>
        <end position="115"/>
    </location>
</feature>
<evidence type="ECO:0000256" key="9">
    <source>
        <dbReference type="ARBA" id="ARBA00023034"/>
    </source>
</evidence>
<evidence type="ECO:0000256" key="10">
    <source>
        <dbReference type="ARBA" id="ARBA00023136"/>
    </source>
</evidence>
<evidence type="ECO:0000313" key="15">
    <source>
        <dbReference type="WBParaSite" id="Gr19_v10_g8655.t1"/>
    </source>
</evidence>
<keyword evidence="7" id="KW-0597">Phosphoprotein</keyword>
<evidence type="ECO:0000256" key="1">
    <source>
        <dbReference type="ARBA" id="ARBA00004287"/>
    </source>
</evidence>
<dbReference type="Gene3D" id="1.20.1270.60">
    <property type="entry name" value="Arfaptin homology (AH) domain/BAR domain"/>
    <property type="match status" value="1"/>
</dbReference>
<dbReference type="GO" id="GO:0015031">
    <property type="term" value="P:protein transport"/>
    <property type="evidence" value="ECO:0007669"/>
    <property type="project" value="UniProtKB-KW"/>
</dbReference>
<keyword evidence="6" id="KW-0963">Cytoplasm</keyword>
<dbReference type="GO" id="GO:0034498">
    <property type="term" value="P:early endosome to Golgi transport"/>
    <property type="evidence" value="ECO:0007669"/>
    <property type="project" value="TreeGrafter"/>
</dbReference>
<dbReference type="WBParaSite" id="Gr19_v10_g8655.t1">
    <property type="protein sequence ID" value="Gr19_v10_g8655.t1"/>
    <property type="gene ID" value="Gr19_v10_g8655"/>
</dbReference>
<evidence type="ECO:0000256" key="2">
    <source>
        <dbReference type="ARBA" id="ARBA00004496"/>
    </source>
</evidence>
<dbReference type="GO" id="GO:0010008">
    <property type="term" value="C:endosome membrane"/>
    <property type="evidence" value="ECO:0007669"/>
    <property type="project" value="TreeGrafter"/>
</dbReference>
<dbReference type="PANTHER" id="PTHR10555:SF170">
    <property type="entry name" value="FI18122P1"/>
    <property type="match status" value="1"/>
</dbReference>
<dbReference type="InterPro" id="IPR027267">
    <property type="entry name" value="AH/BAR_dom_sf"/>
</dbReference>
<comment type="subcellular location">
    <subcellularLocation>
        <location evidence="2">Cytoplasm</location>
    </subcellularLocation>
    <subcellularLocation>
        <location evidence="3">Golgi apparatus</location>
    </subcellularLocation>
    <subcellularLocation>
        <location evidence="1">Membrane</location>
        <topology evidence="1">Peripheral membrane protein</topology>
        <orientation evidence="1">Cytoplasmic side</orientation>
    </subcellularLocation>
</comment>
<dbReference type="InterPro" id="IPR036871">
    <property type="entry name" value="PX_dom_sf"/>
</dbReference>
<keyword evidence="11" id="KW-0175">Coiled coil</keyword>
<evidence type="ECO:0000256" key="3">
    <source>
        <dbReference type="ARBA" id="ARBA00004555"/>
    </source>
</evidence>
<evidence type="ECO:0000256" key="12">
    <source>
        <dbReference type="SAM" id="MobiDB-lite"/>
    </source>
</evidence>
<evidence type="ECO:0000313" key="14">
    <source>
        <dbReference type="Proteomes" id="UP000887572"/>
    </source>
</evidence>
<dbReference type="SUPFAM" id="SSF64268">
    <property type="entry name" value="PX domain"/>
    <property type="match status" value="1"/>
</dbReference>
<dbReference type="GO" id="GO:0035091">
    <property type="term" value="F:phosphatidylinositol binding"/>
    <property type="evidence" value="ECO:0007669"/>
    <property type="project" value="InterPro"/>
</dbReference>
<dbReference type="GO" id="GO:0005829">
    <property type="term" value="C:cytosol"/>
    <property type="evidence" value="ECO:0007669"/>
    <property type="project" value="GOC"/>
</dbReference>
<feature type="coiled-coil region" evidence="11">
    <location>
        <begin position="296"/>
        <end position="323"/>
    </location>
</feature>
<organism evidence="14 15">
    <name type="scientific">Globodera rostochiensis</name>
    <name type="common">Golden nematode worm</name>
    <name type="synonym">Heterodera rostochiensis</name>
    <dbReference type="NCBI Taxonomy" id="31243"/>
    <lineage>
        <taxon>Eukaryota</taxon>
        <taxon>Metazoa</taxon>
        <taxon>Ecdysozoa</taxon>
        <taxon>Nematoda</taxon>
        <taxon>Chromadorea</taxon>
        <taxon>Rhabditida</taxon>
        <taxon>Tylenchina</taxon>
        <taxon>Tylenchomorpha</taxon>
        <taxon>Tylenchoidea</taxon>
        <taxon>Heteroderidae</taxon>
        <taxon>Heteroderinae</taxon>
        <taxon>Globodera</taxon>
    </lineage>
</organism>
<dbReference type="SMART" id="SM00312">
    <property type="entry name" value="PX"/>
    <property type="match status" value="1"/>
</dbReference>
<dbReference type="PANTHER" id="PTHR10555">
    <property type="entry name" value="SORTING NEXIN"/>
    <property type="match status" value="1"/>
</dbReference>
<keyword evidence="5" id="KW-0813">Transport</keyword>
<name>A0A914IBF2_GLORO</name>
<evidence type="ECO:0000256" key="7">
    <source>
        <dbReference type="ARBA" id="ARBA00022553"/>
    </source>
</evidence>
<feature type="coiled-coil region" evidence="11">
    <location>
        <begin position="369"/>
        <end position="396"/>
    </location>
</feature>
<reference evidence="15" key="1">
    <citation type="submission" date="2022-11" db="UniProtKB">
        <authorList>
            <consortium name="WormBaseParasite"/>
        </authorList>
    </citation>
    <scope>IDENTIFICATION</scope>
</reference>
<evidence type="ECO:0000256" key="4">
    <source>
        <dbReference type="ARBA" id="ARBA00010883"/>
    </source>
</evidence>